<evidence type="ECO:0000313" key="2">
    <source>
        <dbReference type="EMBL" id="MEX3595536.1"/>
    </source>
</evidence>
<feature type="region of interest" description="Disordered" evidence="1">
    <location>
        <begin position="218"/>
        <end position="265"/>
    </location>
</feature>
<dbReference type="RefSeq" id="WP_368629730.1">
    <property type="nucleotide sequence ID" value="NZ_JAYWLU010000013.1"/>
</dbReference>
<feature type="region of interest" description="Disordered" evidence="1">
    <location>
        <begin position="88"/>
        <end position="108"/>
    </location>
</feature>
<gene>
    <name evidence="2" type="ORF">VVR66_12510</name>
</gene>
<keyword evidence="3" id="KW-1185">Reference proteome</keyword>
<evidence type="ECO:0000313" key="3">
    <source>
        <dbReference type="Proteomes" id="UP001558481"/>
    </source>
</evidence>
<reference evidence="2 3" key="1">
    <citation type="journal article" date="2024" name="Fungal Genet. Biol.">
        <title>The porcine skin microbiome exhibits broad fungal antagonism.</title>
        <authorList>
            <person name="De La Cruz K.F."/>
            <person name="Townsend E.C."/>
            <person name="Alex Cheong J.Z."/>
            <person name="Salamzade R."/>
            <person name="Liu A."/>
            <person name="Sandstrom S."/>
            <person name="Davila E."/>
            <person name="Huang L."/>
            <person name="Xu K.H."/>
            <person name="Wu S.Y."/>
            <person name="Meudt J.J."/>
            <person name="Shanmuganayagam D."/>
            <person name="Gibson A.L.F."/>
            <person name="Kalan L.R."/>
        </authorList>
    </citation>
    <scope>NUCLEOTIDE SEQUENCE [LARGE SCALE GENOMIC DNA]</scope>
    <source>
        <strain evidence="2 3">LK2625</strain>
    </source>
</reference>
<dbReference type="EMBL" id="JAYWLU010000013">
    <property type="protein sequence ID" value="MEX3595536.1"/>
    <property type="molecule type" value="Genomic_DNA"/>
</dbReference>
<proteinExistence type="predicted"/>
<accession>A0ABV3V498</accession>
<evidence type="ECO:0000256" key="1">
    <source>
        <dbReference type="SAM" id="MobiDB-lite"/>
    </source>
</evidence>
<protein>
    <submittedName>
        <fullName evidence="2">Uncharacterized protein</fullName>
    </submittedName>
</protein>
<feature type="compositionally biased region" description="Basic and acidic residues" evidence="1">
    <location>
        <begin position="240"/>
        <end position="249"/>
    </location>
</feature>
<sequence length="265" mass="29564">MTAEDDALESLTQSGLLEILTWAAPVAFARTGQDYDEDAGHDQMIIGVHNFVYLRDLLDRATANGRYALPDGAVSLGEDILERGITPDSRRAMPQLPPDRISRSDYHRSPGWAADSHRVLLQSFKYGEADRIKWGQRSEAKRRVASQSFLTQDTLFSDEDFGLETIAGIPEDDDFDGLTLIAAHTYDPITGKFELHIGQSKNPEFRGDSCWHWRHQLLDGGTHPQQPRKDRPSTLPGDAPSRHVEEIPVRLRMAQTGDDTATSNG</sequence>
<name>A0ABV3V498_9MICC</name>
<comment type="caution">
    <text evidence="2">The sequence shown here is derived from an EMBL/GenBank/DDBJ whole genome shotgun (WGS) entry which is preliminary data.</text>
</comment>
<dbReference type="Proteomes" id="UP001558481">
    <property type="component" value="Unassembled WGS sequence"/>
</dbReference>
<organism evidence="2 3">
    <name type="scientific">Kocuria carniphila</name>
    <dbReference type="NCBI Taxonomy" id="262208"/>
    <lineage>
        <taxon>Bacteria</taxon>
        <taxon>Bacillati</taxon>
        <taxon>Actinomycetota</taxon>
        <taxon>Actinomycetes</taxon>
        <taxon>Micrococcales</taxon>
        <taxon>Micrococcaceae</taxon>
        <taxon>Kocuria</taxon>
    </lineage>
</organism>